<organism evidence="1">
    <name type="scientific">bioreactor metagenome</name>
    <dbReference type="NCBI Taxonomy" id="1076179"/>
    <lineage>
        <taxon>unclassified sequences</taxon>
        <taxon>metagenomes</taxon>
        <taxon>ecological metagenomes</taxon>
    </lineage>
</organism>
<comment type="caution">
    <text evidence="1">The sequence shown here is derived from an EMBL/GenBank/DDBJ whole genome shotgun (WGS) entry which is preliminary data.</text>
</comment>
<reference evidence="1" key="1">
    <citation type="submission" date="2019-08" db="EMBL/GenBank/DDBJ databases">
        <authorList>
            <person name="Kucharzyk K."/>
            <person name="Murdoch R.W."/>
            <person name="Higgins S."/>
            <person name="Loffler F."/>
        </authorList>
    </citation>
    <scope>NUCLEOTIDE SEQUENCE</scope>
</reference>
<protein>
    <submittedName>
        <fullName evidence="1">Uncharacterized protein</fullName>
    </submittedName>
</protein>
<sequence length="117" mass="13085">MQLHIITGVLCFQNKSGSASGMRNFRLTVPAADFRVTVSGIERDTVSFKNHCFIFRNFKIRAGVDIEKIDFSPQINIRNICIIFVAALVIISQKSVSPFADIIQIPIDNLIFIVVNS</sequence>
<gene>
    <name evidence="1" type="ORF">SDC9_201049</name>
</gene>
<dbReference type="EMBL" id="VSSQ01120462">
    <property type="protein sequence ID" value="MPN53385.1"/>
    <property type="molecule type" value="Genomic_DNA"/>
</dbReference>
<dbReference type="AlphaFoldDB" id="A0A645IPU8"/>
<name>A0A645IPU8_9ZZZZ</name>
<accession>A0A645IPU8</accession>
<evidence type="ECO:0000313" key="1">
    <source>
        <dbReference type="EMBL" id="MPN53385.1"/>
    </source>
</evidence>
<proteinExistence type="predicted"/>